<accession>A0A7Z8D084</accession>
<keyword evidence="6 8" id="KW-0472">Membrane</keyword>
<dbReference type="PANTHER" id="PTHR30386">
    <property type="entry name" value="MEMBRANE FUSION SUBUNIT OF EMRAB-TOLC MULTIDRUG EFFLUX PUMP"/>
    <property type="match status" value="1"/>
</dbReference>
<dbReference type="InterPro" id="IPR011053">
    <property type="entry name" value="Single_hybrid_motif"/>
</dbReference>
<evidence type="ECO:0000256" key="7">
    <source>
        <dbReference type="SAM" id="Coils"/>
    </source>
</evidence>
<feature type="coiled-coil region" evidence="7">
    <location>
        <begin position="291"/>
        <end position="347"/>
    </location>
</feature>
<reference evidence="10 11" key="1">
    <citation type="journal article" date="2018" name="Int. J. Food Microbiol.">
        <title>Growth of Carnobacterium spp. isolated from chilled vacuum-packaged meat under relevant acidic conditions.</title>
        <authorList>
            <person name="Zhang P."/>
            <person name="Badoni M."/>
            <person name="Ganzle M."/>
            <person name="Yang X."/>
        </authorList>
    </citation>
    <scope>NUCLEOTIDE SEQUENCE [LARGE SCALE GENOMIC DNA]</scope>
    <source>
        <strain evidence="10 11">B2</strain>
    </source>
</reference>
<organism evidence="10 11">
    <name type="scientific">Carnobacterium divergens</name>
    <name type="common">Lactobacillus divergens</name>
    <dbReference type="NCBI Taxonomy" id="2748"/>
    <lineage>
        <taxon>Bacteria</taxon>
        <taxon>Bacillati</taxon>
        <taxon>Bacillota</taxon>
        <taxon>Bacilli</taxon>
        <taxon>Lactobacillales</taxon>
        <taxon>Carnobacteriaceae</taxon>
        <taxon>Carnobacterium</taxon>
    </lineage>
</organism>
<evidence type="ECO:0000256" key="2">
    <source>
        <dbReference type="ARBA" id="ARBA00009477"/>
    </source>
</evidence>
<dbReference type="InterPro" id="IPR006144">
    <property type="entry name" value="Secretion_HlyD_CS"/>
</dbReference>
<keyword evidence="5 8" id="KW-1133">Transmembrane helix</keyword>
<comment type="subcellular location">
    <subcellularLocation>
        <location evidence="1">Membrane</location>
        <topology evidence="1">Single-pass membrane protein</topology>
    </subcellularLocation>
</comment>
<dbReference type="GO" id="GO:0009306">
    <property type="term" value="P:protein secretion"/>
    <property type="evidence" value="ECO:0007669"/>
    <property type="project" value="InterPro"/>
</dbReference>
<evidence type="ECO:0000256" key="6">
    <source>
        <dbReference type="ARBA" id="ARBA00023136"/>
    </source>
</evidence>
<dbReference type="Gene3D" id="2.40.30.170">
    <property type="match status" value="1"/>
</dbReference>
<sequence>MVMVKFFKRNKNKVEYQFLSDTDEIIQSPGSLIGSIVIWILFITLAILLSFSFFGKVDIVSTSKGAVIPDGNIKVVQSVEEGTVTEQFVKEGDVVKEGQILLKLDNGMKKMEHKTNQILLKKAEIEKKVLEAVKNKLTLNDALTQDELLENPSVASYYENIKETIKVKEETNVNQKTQHRLEVEIAKEEIEKISKEIKQKEQELNVFKDKKEETYLLEEQLKTIVFNLNYAIAAENEMQQQAHGKKELEKNLIEMKHQRELFQNEYNLKIKQIEVSKNEHQIQQVNLNNGITNLKRELNQKEIHMKKIEDQFKEIDNQKKSGEVDFNQELLVKILEKEEELIQLKVQVQKGEKSLQYNEIKAPSSGKIYGLQINTVGEVIQPATTIMTIVPKEADLIVETNVLNRDIGFIKENQEVRVKVDTFSFQKYGTLIGRVEKISAHAVKTKEKQDSYKVKIRLNHNQLILENKTYPISSGMEVTSEIKIGKRRIIEFFLEPLVKYLDEGLKIK</sequence>
<evidence type="ECO:0000259" key="9">
    <source>
        <dbReference type="Pfam" id="PF26002"/>
    </source>
</evidence>
<comment type="similarity">
    <text evidence="2">Belongs to the membrane fusion protein (MFP) (TC 8.A.1) family.</text>
</comment>
<proteinExistence type="inferred from homology"/>
<comment type="caution">
    <text evidence="10">The sequence shown here is derived from an EMBL/GenBank/DDBJ whole genome shotgun (WGS) entry which is preliminary data.</text>
</comment>
<dbReference type="PRINTS" id="PR01490">
    <property type="entry name" value="RTXTOXIND"/>
</dbReference>
<evidence type="ECO:0000256" key="4">
    <source>
        <dbReference type="ARBA" id="ARBA00022692"/>
    </source>
</evidence>
<dbReference type="PROSITE" id="PS00543">
    <property type="entry name" value="HLYD_FAMILY"/>
    <property type="match status" value="1"/>
</dbReference>
<keyword evidence="7" id="KW-0175">Coiled coil</keyword>
<name>A0A7Z8D084_CARDV</name>
<dbReference type="Proteomes" id="UP000297938">
    <property type="component" value="Unassembled WGS sequence"/>
</dbReference>
<evidence type="ECO:0000256" key="1">
    <source>
        <dbReference type="ARBA" id="ARBA00004167"/>
    </source>
</evidence>
<feature type="transmembrane region" description="Helical" evidence="8">
    <location>
        <begin position="32"/>
        <end position="54"/>
    </location>
</feature>
<evidence type="ECO:0000256" key="8">
    <source>
        <dbReference type="SAM" id="Phobius"/>
    </source>
</evidence>
<dbReference type="PANTHER" id="PTHR30386:SF26">
    <property type="entry name" value="TRANSPORT PROTEIN COMB"/>
    <property type="match status" value="1"/>
</dbReference>
<feature type="coiled-coil region" evidence="7">
    <location>
        <begin position="176"/>
        <end position="265"/>
    </location>
</feature>
<dbReference type="Pfam" id="PF26002">
    <property type="entry name" value="Beta-barrel_AprE"/>
    <property type="match status" value="1"/>
</dbReference>
<dbReference type="AlphaFoldDB" id="A0A7Z8D084"/>
<gene>
    <name evidence="10" type="ORF">CKN69_02100</name>
</gene>
<dbReference type="InterPro" id="IPR050739">
    <property type="entry name" value="MFP"/>
</dbReference>
<keyword evidence="4 8" id="KW-0812">Transmembrane</keyword>
<dbReference type="GO" id="GO:0016020">
    <property type="term" value="C:membrane"/>
    <property type="evidence" value="ECO:0007669"/>
    <property type="project" value="UniProtKB-SubCell"/>
</dbReference>
<keyword evidence="3" id="KW-0813">Transport</keyword>
<evidence type="ECO:0000313" key="10">
    <source>
        <dbReference type="EMBL" id="TFJ28991.1"/>
    </source>
</evidence>
<evidence type="ECO:0000256" key="3">
    <source>
        <dbReference type="ARBA" id="ARBA00022448"/>
    </source>
</evidence>
<dbReference type="EMBL" id="NRPP01000005">
    <property type="protein sequence ID" value="TFJ28991.1"/>
    <property type="molecule type" value="Genomic_DNA"/>
</dbReference>
<feature type="domain" description="AprE-like beta-barrel" evidence="9">
    <location>
        <begin position="396"/>
        <end position="485"/>
    </location>
</feature>
<dbReference type="InterPro" id="IPR058982">
    <property type="entry name" value="Beta-barrel_AprE"/>
</dbReference>
<dbReference type="SUPFAM" id="SSF51230">
    <property type="entry name" value="Single hybrid motif"/>
    <property type="match status" value="1"/>
</dbReference>
<dbReference type="RefSeq" id="WP_135025630.1">
    <property type="nucleotide sequence ID" value="NZ_NROV01000005.1"/>
</dbReference>
<protein>
    <recommendedName>
        <fullName evidence="9">AprE-like beta-barrel domain-containing protein</fullName>
    </recommendedName>
</protein>
<dbReference type="Gene3D" id="2.40.50.100">
    <property type="match status" value="2"/>
</dbReference>
<evidence type="ECO:0000313" key="11">
    <source>
        <dbReference type="Proteomes" id="UP000297938"/>
    </source>
</evidence>
<evidence type="ECO:0000256" key="5">
    <source>
        <dbReference type="ARBA" id="ARBA00022989"/>
    </source>
</evidence>